<evidence type="ECO:0000259" key="15">
    <source>
        <dbReference type="Pfam" id="PF14806"/>
    </source>
</evidence>
<dbReference type="GO" id="GO:0000139">
    <property type="term" value="C:Golgi membrane"/>
    <property type="evidence" value="ECO:0007669"/>
    <property type="project" value="UniProtKB-SubCell"/>
</dbReference>
<organism evidence="16 17">
    <name type="scientific">Erythroxylum novogranatense</name>
    <dbReference type="NCBI Taxonomy" id="1862640"/>
    <lineage>
        <taxon>Eukaryota</taxon>
        <taxon>Viridiplantae</taxon>
        <taxon>Streptophyta</taxon>
        <taxon>Embryophyta</taxon>
        <taxon>Tracheophyta</taxon>
        <taxon>Spermatophyta</taxon>
        <taxon>Magnoliopsida</taxon>
        <taxon>eudicotyledons</taxon>
        <taxon>Gunneridae</taxon>
        <taxon>Pentapetalae</taxon>
        <taxon>rosids</taxon>
        <taxon>fabids</taxon>
        <taxon>Malpighiales</taxon>
        <taxon>Erythroxylaceae</taxon>
        <taxon>Erythroxylum</taxon>
    </lineage>
</organism>
<evidence type="ECO:0000256" key="6">
    <source>
        <dbReference type="ARBA" id="ARBA00022892"/>
    </source>
</evidence>
<dbReference type="GO" id="GO:0006888">
    <property type="term" value="P:endoplasmic reticulum to Golgi vesicle-mediated transport"/>
    <property type="evidence" value="ECO:0007669"/>
    <property type="project" value="TreeGrafter"/>
</dbReference>
<dbReference type="InterPro" id="IPR011710">
    <property type="entry name" value="Coatomer_bsu_C"/>
</dbReference>
<dbReference type="InterPro" id="IPR016460">
    <property type="entry name" value="COPB1"/>
</dbReference>
<protein>
    <recommendedName>
        <fullName evidence="12">Coatomer subunit beta</fullName>
    </recommendedName>
    <alternativeName>
        <fullName evidence="12">Beta-coat protein</fullName>
    </alternativeName>
</protein>
<feature type="domain" description="Clathrin/coatomer adaptor adaptin-like N-terminal" evidence="13">
    <location>
        <begin position="20"/>
        <end position="471"/>
    </location>
</feature>
<comment type="caution">
    <text evidence="16">The sequence shown here is derived from an EMBL/GenBank/DDBJ whole genome shotgun (WGS) entry which is preliminary data.</text>
</comment>
<evidence type="ECO:0000313" key="17">
    <source>
        <dbReference type="Proteomes" id="UP001159364"/>
    </source>
</evidence>
<keyword evidence="6 12" id="KW-0931">ER-Golgi transport</keyword>
<evidence type="ECO:0000259" key="14">
    <source>
        <dbReference type="Pfam" id="PF07718"/>
    </source>
</evidence>
<dbReference type="GO" id="GO:0006886">
    <property type="term" value="P:intracellular protein transport"/>
    <property type="evidence" value="ECO:0007669"/>
    <property type="project" value="InterPro"/>
</dbReference>
<evidence type="ECO:0000256" key="2">
    <source>
        <dbReference type="ARBA" id="ARBA00011775"/>
    </source>
</evidence>
<name>A0AAV8TAP4_9ROSI</name>
<accession>A0AAV8TAP4</accession>
<dbReference type="PANTHER" id="PTHR10635">
    <property type="entry name" value="COATOMER SUBUNIT BETA"/>
    <property type="match status" value="1"/>
</dbReference>
<keyword evidence="17" id="KW-1185">Reference proteome</keyword>
<dbReference type="GO" id="GO:0030126">
    <property type="term" value="C:COPI vesicle coat"/>
    <property type="evidence" value="ECO:0007669"/>
    <property type="project" value="InterPro"/>
</dbReference>
<evidence type="ECO:0000256" key="11">
    <source>
        <dbReference type="ARBA" id="ARBA00025536"/>
    </source>
</evidence>
<proteinExistence type="predicted"/>
<evidence type="ECO:0000313" key="16">
    <source>
        <dbReference type="EMBL" id="KAJ8763757.1"/>
    </source>
</evidence>
<comment type="subcellular location">
    <subcellularLocation>
        <location evidence="12">Cytoplasm</location>
    </subcellularLocation>
    <subcellularLocation>
        <location evidence="1 12">Golgi apparatus membrane</location>
        <topology evidence="1 12">Peripheral membrane protein</topology>
        <orientation evidence="1 12">Cytoplasmic side</orientation>
    </subcellularLocation>
    <subcellularLocation>
        <location evidence="12">Cytoplasmic vesicle</location>
        <location evidence="12">COPI-coated vesicle membrane</location>
        <topology evidence="12">Peripheral membrane protein</topology>
        <orientation evidence="12">Cytoplasmic side</orientation>
    </subcellularLocation>
</comment>
<evidence type="ECO:0000259" key="13">
    <source>
        <dbReference type="Pfam" id="PF01602"/>
    </source>
</evidence>
<evidence type="ECO:0000256" key="8">
    <source>
        <dbReference type="ARBA" id="ARBA00023034"/>
    </source>
</evidence>
<feature type="domain" description="Coatomer beta subunit appendage platform" evidence="15">
    <location>
        <begin position="813"/>
        <end position="940"/>
    </location>
</feature>
<reference evidence="16 17" key="1">
    <citation type="submission" date="2021-09" db="EMBL/GenBank/DDBJ databases">
        <title>Genomic insights and catalytic innovation underlie evolution of tropane alkaloids biosynthesis.</title>
        <authorList>
            <person name="Wang Y.-J."/>
            <person name="Tian T."/>
            <person name="Huang J.-P."/>
            <person name="Huang S.-X."/>
        </authorList>
    </citation>
    <scope>NUCLEOTIDE SEQUENCE [LARGE SCALE GENOMIC DNA]</scope>
    <source>
        <strain evidence="16">KIB-2018</strain>
        <tissue evidence="16">Leaf</tissue>
    </source>
</reference>
<dbReference type="GO" id="GO:0005198">
    <property type="term" value="F:structural molecule activity"/>
    <property type="evidence" value="ECO:0007669"/>
    <property type="project" value="InterPro"/>
</dbReference>
<keyword evidence="10 12" id="KW-0968">Cytoplasmic vesicle</keyword>
<dbReference type="GO" id="GO:0006891">
    <property type="term" value="P:intra-Golgi vesicle-mediated transport"/>
    <property type="evidence" value="ECO:0007669"/>
    <property type="project" value="TreeGrafter"/>
</dbReference>
<sequence>MEKSCTLLVHFDKGTPAMANEIKEALEGNDVPAKIDAMKKAVSLLLNGETLPQLFITIVRYVLPSEDHTVQKLLLLYLEIIEKTDAKGRVLPEMILICQNLRNNLQHPNEYIRGVTLRFLCRLNETEIIEPLIPSVLQNLEHRHPYIRRNAILAVMSIYKLPQGEQLLADAPEMIEKVLSTEQDQSTKRNAFLMLFNCAQDRAINYLLTHVDKISDWGELLQMVVLELIRKVCRTNRGEKGKYIKIIISLLNAPSSAVIYECAGTLVSLSSAPTAIRAAANTYCQLLLSQSDNNVKLIVLDRLIELKASHRDVMVDMVMDVLRALSSPNLDIQRKTLDIVLDLITPRNINEVVLMLKKEVVKTQGGELEKNGEYRQMLIQAIHSCAVKFPEVASTVVHLLMDFLGDSNVASAMDVVVFVREIIETNPKLRVSIITRLLDTFYQIRAARVCSCALWIIGEYCLSLSEVESGIAAIKQCLGELPFYSVSEEPEATDASKKPQLVTSNHVSSRRPAILSDGTYATQSAASETAFSPPTIVQGSMSSGNLRCLLLTGDFFLGAVVACTMSKLVLRMEEVQTSKVEVNKASTQALLIMVSMLQLGQSPVLPHPIDTDSYDRIVLCIRLLCNTGDEIRKIWLQSCRQSFVKMLSEKQLRETEEQKAKAQVSHSQPDDLIDFYHLKSRKGMSQLELEDEVQDDLKRATGEFIKDGDDANKLNRILQLTGFSDPVYAEAYVTVHHYDIVLDVTVINRTKETLQNLCLELATMGDLKLVERPQNYTLAPESSKQIKANIKVSSTETGVIFGNIVYETSNVLERTVVVLNDIHIDIMDYISPAVCTDAAFRTMWAEFEWENKVAVNTTIQEEKEFLDHIIKSTNMNCLTAPAALDGECGFLAANLYAKSVFGEDALVNVSIEKQSCGKLSGYIRIRSKTQGIALSLGDKITLKQKGSS</sequence>
<comment type="function">
    <text evidence="11 12">The coatomer is a cytosolic protein complex that binds to dilysine motifs and reversibly associates with Golgi non-clathrin-coated vesicles, which further mediate biosynthetic protein transport from the ER, via the Golgi up to the trans Golgi network. Coatomer complex is required for budding from Golgi membranes, and is essential for the retrograde Golgi-to-ER transport of dilysine-tagged proteins.</text>
</comment>
<keyword evidence="3 12" id="KW-0813">Transport</keyword>
<evidence type="ECO:0000256" key="4">
    <source>
        <dbReference type="ARBA" id="ARBA00022490"/>
    </source>
</evidence>
<dbReference type="InterPro" id="IPR016024">
    <property type="entry name" value="ARM-type_fold"/>
</dbReference>
<keyword evidence="9 12" id="KW-0472">Membrane</keyword>
<evidence type="ECO:0000256" key="12">
    <source>
        <dbReference type="PIRNR" id="PIRNR005727"/>
    </source>
</evidence>
<comment type="subunit">
    <text evidence="2 12">Oligomeric complex that consists of at least the alpha, beta, beta', gamma, delta, epsilon and zeta subunits.</text>
</comment>
<feature type="domain" description="Coatomer beta subunit C-terminal" evidence="14">
    <location>
        <begin position="669"/>
        <end position="807"/>
    </location>
</feature>
<dbReference type="Pfam" id="PF01602">
    <property type="entry name" value="Adaptin_N"/>
    <property type="match status" value="1"/>
</dbReference>
<evidence type="ECO:0000256" key="3">
    <source>
        <dbReference type="ARBA" id="ARBA00022448"/>
    </source>
</evidence>
<dbReference type="AlphaFoldDB" id="A0AAV8TAP4"/>
<dbReference type="Pfam" id="PF07718">
    <property type="entry name" value="Coatamer_beta_C"/>
    <property type="match status" value="1"/>
</dbReference>
<dbReference type="Gene3D" id="1.25.10.10">
    <property type="entry name" value="Leucine-rich Repeat Variant"/>
    <property type="match status" value="1"/>
</dbReference>
<keyword evidence="8 12" id="KW-0333">Golgi apparatus</keyword>
<dbReference type="PIRSF" id="PIRSF005727">
    <property type="entry name" value="Coatomer_beta_subunit"/>
    <property type="match status" value="1"/>
</dbReference>
<evidence type="ECO:0000256" key="10">
    <source>
        <dbReference type="ARBA" id="ARBA00023329"/>
    </source>
</evidence>
<evidence type="ECO:0000256" key="5">
    <source>
        <dbReference type="ARBA" id="ARBA00022737"/>
    </source>
</evidence>
<dbReference type="Proteomes" id="UP001159364">
    <property type="component" value="Linkage Group LG05"/>
</dbReference>
<dbReference type="PANTHER" id="PTHR10635:SF0">
    <property type="entry name" value="COATOMER SUBUNIT BETA"/>
    <property type="match status" value="1"/>
</dbReference>
<keyword evidence="7 12" id="KW-0653">Protein transport</keyword>
<dbReference type="InterPro" id="IPR029446">
    <property type="entry name" value="COPB1_appendage_platform_dom"/>
</dbReference>
<dbReference type="SUPFAM" id="SSF48371">
    <property type="entry name" value="ARM repeat"/>
    <property type="match status" value="1"/>
</dbReference>
<dbReference type="InterPro" id="IPR002553">
    <property type="entry name" value="Clathrin/coatomer_adapt-like_N"/>
</dbReference>
<gene>
    <name evidence="16" type="ORF">K2173_003539</name>
</gene>
<keyword evidence="5" id="KW-0677">Repeat</keyword>
<dbReference type="FunFam" id="1.25.10.10:FF:000166">
    <property type="entry name" value="Coatomer subunit beta"/>
    <property type="match status" value="1"/>
</dbReference>
<evidence type="ECO:0000256" key="1">
    <source>
        <dbReference type="ARBA" id="ARBA00004255"/>
    </source>
</evidence>
<dbReference type="InterPro" id="IPR011989">
    <property type="entry name" value="ARM-like"/>
</dbReference>
<evidence type="ECO:0000256" key="7">
    <source>
        <dbReference type="ARBA" id="ARBA00022927"/>
    </source>
</evidence>
<dbReference type="EMBL" id="JAIWQS010000005">
    <property type="protein sequence ID" value="KAJ8763757.1"/>
    <property type="molecule type" value="Genomic_DNA"/>
</dbReference>
<dbReference type="Pfam" id="PF14806">
    <property type="entry name" value="Coatomer_b_Cpla"/>
    <property type="match status" value="1"/>
</dbReference>
<evidence type="ECO:0000256" key="9">
    <source>
        <dbReference type="ARBA" id="ARBA00023136"/>
    </source>
</evidence>
<keyword evidence="4 12" id="KW-0963">Cytoplasm</keyword>